<dbReference type="STRING" id="1116229.S3CJP1"/>
<evidence type="ECO:0000256" key="1">
    <source>
        <dbReference type="SAM" id="MobiDB-lite"/>
    </source>
</evidence>
<dbReference type="OMA" id="APCNKGP"/>
<dbReference type="RefSeq" id="XP_008087339.1">
    <property type="nucleotide sequence ID" value="XM_008089148.1"/>
</dbReference>
<dbReference type="Proteomes" id="UP000016922">
    <property type="component" value="Unassembled WGS sequence"/>
</dbReference>
<gene>
    <name evidence="2" type="ORF">GLAREA_01932</name>
</gene>
<sequence length="129" mass="13550">MSFLTRVQPMLRTRGFAAVAPRAFSTSFVVRKSATEAVKDTVKGVDRAVSDKIVDGIEVGQTATQKVKEAAGMSTNEMKAKANEVAGEAKEKAGEMSGKASELSGEAKGKAAELKGEAVGKKEEIKGKM</sequence>
<dbReference type="AlphaFoldDB" id="S3CJP1"/>
<feature type="region of interest" description="Disordered" evidence="1">
    <location>
        <begin position="86"/>
        <end position="129"/>
    </location>
</feature>
<dbReference type="KEGG" id="glz:GLAREA_01932"/>
<evidence type="ECO:0000313" key="2">
    <source>
        <dbReference type="EMBL" id="EPE26020.1"/>
    </source>
</evidence>
<dbReference type="OrthoDB" id="4023585at2759"/>
<reference evidence="2 3" key="1">
    <citation type="journal article" date="2013" name="BMC Genomics">
        <title>Genomics-driven discovery of the pneumocandin biosynthetic gene cluster in the fungus Glarea lozoyensis.</title>
        <authorList>
            <person name="Chen L."/>
            <person name="Yue Q."/>
            <person name="Zhang X."/>
            <person name="Xiang M."/>
            <person name="Wang C."/>
            <person name="Li S."/>
            <person name="Che Y."/>
            <person name="Ortiz-Lopez F.J."/>
            <person name="Bills G.F."/>
            <person name="Liu X."/>
            <person name="An Z."/>
        </authorList>
    </citation>
    <scope>NUCLEOTIDE SEQUENCE [LARGE SCALE GENOMIC DNA]</scope>
    <source>
        <strain evidence="3">ATCC 20868 / MF5171</strain>
    </source>
</reference>
<dbReference type="EMBL" id="KE145371">
    <property type="protein sequence ID" value="EPE26020.1"/>
    <property type="molecule type" value="Genomic_DNA"/>
</dbReference>
<feature type="compositionally biased region" description="Basic and acidic residues" evidence="1">
    <location>
        <begin position="105"/>
        <end position="129"/>
    </location>
</feature>
<dbReference type="HOGENOM" id="CLU_128874_0_1_1"/>
<dbReference type="eggNOG" id="ENOG502SBN9">
    <property type="taxonomic scope" value="Eukaryota"/>
</dbReference>
<protein>
    <submittedName>
        <fullName evidence="2">Uncharacterized protein</fullName>
    </submittedName>
</protein>
<name>S3CJP1_GLAL2</name>
<dbReference type="GeneID" id="19460990"/>
<organism evidence="2 3">
    <name type="scientific">Glarea lozoyensis (strain ATCC 20868 / MF5171)</name>
    <dbReference type="NCBI Taxonomy" id="1116229"/>
    <lineage>
        <taxon>Eukaryota</taxon>
        <taxon>Fungi</taxon>
        <taxon>Dikarya</taxon>
        <taxon>Ascomycota</taxon>
        <taxon>Pezizomycotina</taxon>
        <taxon>Leotiomycetes</taxon>
        <taxon>Helotiales</taxon>
        <taxon>Helotiaceae</taxon>
        <taxon>Glarea</taxon>
    </lineage>
</organism>
<keyword evidence="3" id="KW-1185">Reference proteome</keyword>
<accession>S3CJP1</accession>
<evidence type="ECO:0000313" key="3">
    <source>
        <dbReference type="Proteomes" id="UP000016922"/>
    </source>
</evidence>
<proteinExistence type="predicted"/>